<feature type="binding site" evidence="5">
    <location>
        <position position="27"/>
    </location>
    <ligand>
        <name>xanthine</name>
        <dbReference type="ChEBI" id="CHEBI:17712"/>
    </ligand>
</feature>
<feature type="binding site" evidence="5">
    <location>
        <position position="156"/>
    </location>
    <ligand>
        <name>xanthine</name>
        <dbReference type="ChEBI" id="CHEBI:17712"/>
    </ligand>
</feature>
<dbReference type="PANTHER" id="PTHR43864:SF1">
    <property type="entry name" value="XANTHINE PHOSPHORIBOSYLTRANSFERASE"/>
    <property type="match status" value="1"/>
</dbReference>
<keyword evidence="4 5" id="KW-0660">Purine salvage</keyword>
<dbReference type="CDD" id="cd06223">
    <property type="entry name" value="PRTases_typeI"/>
    <property type="match status" value="1"/>
</dbReference>
<dbReference type="GO" id="GO:0046110">
    <property type="term" value="P:xanthine metabolic process"/>
    <property type="evidence" value="ECO:0007669"/>
    <property type="project" value="UniProtKB-UniRule"/>
</dbReference>
<comment type="similarity">
    <text evidence="5">Belongs to the purine/pyrimidine phosphoribosyltransferase family. Xpt subfamily.</text>
</comment>
<dbReference type="STRING" id="237679.SAMN04488072_102238"/>
<comment type="subcellular location">
    <subcellularLocation>
        <location evidence="5">Cytoplasm</location>
    </subcellularLocation>
</comment>
<feature type="binding site" evidence="5">
    <location>
        <begin position="128"/>
        <end position="132"/>
    </location>
    <ligand>
        <name>5-phospho-alpha-D-ribose 1-diphosphate</name>
        <dbReference type="ChEBI" id="CHEBI:58017"/>
    </ligand>
</feature>
<proteinExistence type="inferred from homology"/>
<dbReference type="AlphaFoldDB" id="A0A1I0W5Y2"/>
<keyword evidence="3 5" id="KW-0808">Transferase</keyword>
<dbReference type="GO" id="GO:0000310">
    <property type="term" value="F:xanthine phosphoribosyltransferase activity"/>
    <property type="evidence" value="ECO:0007669"/>
    <property type="project" value="UniProtKB-UniRule"/>
</dbReference>
<dbReference type="InterPro" id="IPR029057">
    <property type="entry name" value="PRTase-like"/>
</dbReference>
<keyword evidence="2 5" id="KW-0328">Glycosyltransferase</keyword>
<dbReference type="Proteomes" id="UP000198642">
    <property type="component" value="Unassembled WGS sequence"/>
</dbReference>
<evidence type="ECO:0000313" key="7">
    <source>
        <dbReference type="EMBL" id="SFA83971.1"/>
    </source>
</evidence>
<comment type="function">
    <text evidence="5">Converts the preformed base xanthine, a product of nucleic acid breakdown, to xanthosine 5'-monophosphate (XMP), so it can be reused for RNA or DNA synthesis.</text>
</comment>
<comment type="pathway">
    <text evidence="5">Purine metabolism; XMP biosynthesis via salvage pathway; XMP from xanthine: step 1/1.</text>
</comment>
<accession>A0A1I0W5Y2</accession>
<comment type="subunit">
    <text evidence="5">Homodimer.</text>
</comment>
<dbReference type="InterPro" id="IPR050118">
    <property type="entry name" value="Pur/Pyrimidine_PRTase"/>
</dbReference>
<protein>
    <recommendedName>
        <fullName evidence="5 6">Xanthine phosphoribosyltransferase</fullName>
        <shortName evidence="5">XPRTase</shortName>
        <ecNumber evidence="5 6">2.4.2.22</ecNumber>
    </recommendedName>
</protein>
<dbReference type="HAMAP" id="MF_01184">
    <property type="entry name" value="XPRTase"/>
    <property type="match status" value="1"/>
</dbReference>
<dbReference type="EC" id="2.4.2.22" evidence="5 6"/>
<dbReference type="NCBIfam" id="NF006671">
    <property type="entry name" value="PRK09219.1"/>
    <property type="match status" value="1"/>
</dbReference>
<dbReference type="GO" id="GO:0005737">
    <property type="term" value="C:cytoplasm"/>
    <property type="evidence" value="ECO:0007669"/>
    <property type="project" value="UniProtKB-SubCell"/>
</dbReference>
<evidence type="ECO:0000256" key="5">
    <source>
        <dbReference type="HAMAP-Rule" id="MF_01184"/>
    </source>
</evidence>
<dbReference type="OrthoDB" id="9790678at2"/>
<dbReference type="Gene3D" id="3.40.50.2020">
    <property type="match status" value="1"/>
</dbReference>
<evidence type="ECO:0000256" key="3">
    <source>
        <dbReference type="ARBA" id="ARBA00022679"/>
    </source>
</evidence>
<evidence type="ECO:0000256" key="2">
    <source>
        <dbReference type="ARBA" id="ARBA00022676"/>
    </source>
</evidence>
<dbReference type="NCBIfam" id="TIGR01744">
    <property type="entry name" value="XPRTase"/>
    <property type="match status" value="1"/>
</dbReference>
<reference evidence="7 8" key="1">
    <citation type="submission" date="2016-10" db="EMBL/GenBank/DDBJ databases">
        <authorList>
            <person name="de Groot N.N."/>
        </authorList>
    </citation>
    <scope>NUCLEOTIDE SEQUENCE [LARGE SCALE GENOMIC DNA]</scope>
    <source>
        <strain evidence="7 8">CGMCC 1.3702</strain>
    </source>
</reference>
<evidence type="ECO:0000256" key="4">
    <source>
        <dbReference type="ARBA" id="ARBA00022726"/>
    </source>
</evidence>
<dbReference type="SUPFAM" id="SSF53271">
    <property type="entry name" value="PRTase-like"/>
    <property type="match status" value="1"/>
</dbReference>
<keyword evidence="1 5" id="KW-0963">Cytoplasm</keyword>
<evidence type="ECO:0000256" key="1">
    <source>
        <dbReference type="ARBA" id="ARBA00022490"/>
    </source>
</evidence>
<dbReference type="EMBL" id="FOJW01000002">
    <property type="protein sequence ID" value="SFA83971.1"/>
    <property type="molecule type" value="Genomic_DNA"/>
</dbReference>
<dbReference type="RefSeq" id="WP_090233868.1">
    <property type="nucleotide sequence ID" value="NZ_FOJW01000002.1"/>
</dbReference>
<comment type="catalytic activity">
    <reaction evidence="5">
        <text>XMP + diphosphate = xanthine + 5-phospho-alpha-D-ribose 1-diphosphate</text>
        <dbReference type="Rhea" id="RHEA:10800"/>
        <dbReference type="ChEBI" id="CHEBI:17712"/>
        <dbReference type="ChEBI" id="CHEBI:33019"/>
        <dbReference type="ChEBI" id="CHEBI:57464"/>
        <dbReference type="ChEBI" id="CHEBI:58017"/>
        <dbReference type="EC" id="2.4.2.22"/>
    </reaction>
</comment>
<comment type="caution">
    <text evidence="5">Lacks conserved residue(s) required for the propagation of feature annotation.</text>
</comment>
<evidence type="ECO:0000313" key="8">
    <source>
        <dbReference type="Proteomes" id="UP000198642"/>
    </source>
</evidence>
<dbReference type="InterPro" id="IPR010079">
    <property type="entry name" value="Xanthine_PRibTrfase"/>
</dbReference>
<organism evidence="7 8">
    <name type="scientific">Lentibacillus halodurans</name>
    <dbReference type="NCBI Taxonomy" id="237679"/>
    <lineage>
        <taxon>Bacteria</taxon>
        <taxon>Bacillati</taxon>
        <taxon>Bacillota</taxon>
        <taxon>Bacilli</taxon>
        <taxon>Bacillales</taxon>
        <taxon>Bacillaceae</taxon>
        <taxon>Lentibacillus</taxon>
    </lineage>
</organism>
<sequence>MEALKQTILSEGKVLSDSVIKVDAFLNHQVDPVLIKAIGEEFASRFTGAGITKILTLESSGIAPAVMAGLSMDVPVIFARKHKSLTLKENLYSADVHSYTKGQTNEISVSKDYLCTGDVVLIIDDIMANGQAVLGLVNIVQQANASLAGVGVVIEKGFQEGGSMLRERGIPIESLANIASLTDGVVTFNAEEDSLR</sequence>
<dbReference type="PANTHER" id="PTHR43864">
    <property type="entry name" value="HYPOXANTHINE/GUANINE PHOSPHORIBOSYLTRANSFERASE"/>
    <property type="match status" value="1"/>
</dbReference>
<gene>
    <name evidence="5" type="primary">xpt</name>
    <name evidence="7" type="ORF">SAMN04488072_102238</name>
</gene>
<dbReference type="InterPro" id="IPR000836">
    <property type="entry name" value="PRTase_dom"/>
</dbReference>
<keyword evidence="8" id="KW-1185">Reference proteome</keyword>
<dbReference type="GO" id="GO:0006166">
    <property type="term" value="P:purine ribonucleoside salvage"/>
    <property type="evidence" value="ECO:0007669"/>
    <property type="project" value="UniProtKB-KW"/>
</dbReference>
<name>A0A1I0W5Y2_9BACI</name>
<evidence type="ECO:0000256" key="6">
    <source>
        <dbReference type="NCBIfam" id="TIGR01744"/>
    </source>
</evidence>
<dbReference type="UniPathway" id="UPA00602">
    <property type="reaction ID" value="UER00658"/>
</dbReference>
<dbReference type="GO" id="GO:0032265">
    <property type="term" value="P:XMP salvage"/>
    <property type="evidence" value="ECO:0007669"/>
    <property type="project" value="UniProtKB-UniRule"/>
</dbReference>